<dbReference type="InterPro" id="IPR036590">
    <property type="entry name" value="SRAP-like"/>
</dbReference>
<gene>
    <name evidence="9" type="ORF">GCM10007047_27870</name>
</gene>
<keyword evidence="3" id="KW-0227">DNA damage</keyword>
<keyword evidence="4 8" id="KW-0378">Hydrolase</keyword>
<evidence type="ECO:0000256" key="1">
    <source>
        <dbReference type="ARBA" id="ARBA00008136"/>
    </source>
</evidence>
<reference evidence="9" key="2">
    <citation type="submission" date="2020-09" db="EMBL/GenBank/DDBJ databases">
        <authorList>
            <person name="Sun Q."/>
            <person name="Kim S."/>
        </authorList>
    </citation>
    <scope>NUCLEOTIDE SEQUENCE</scope>
    <source>
        <strain evidence="9">KCTC 12870</strain>
    </source>
</reference>
<evidence type="ECO:0000313" key="9">
    <source>
        <dbReference type="EMBL" id="GHC09036.1"/>
    </source>
</evidence>
<comment type="caution">
    <text evidence="9">The sequence shown here is derived from an EMBL/GenBank/DDBJ whole genome shotgun (WGS) entry which is preliminary data.</text>
</comment>
<evidence type="ECO:0000256" key="3">
    <source>
        <dbReference type="ARBA" id="ARBA00022763"/>
    </source>
</evidence>
<accession>A0A8J3GF58</accession>
<protein>
    <recommendedName>
        <fullName evidence="8">Abasic site processing protein</fullName>
        <ecNumber evidence="8">3.4.-.-</ecNumber>
    </recommendedName>
</protein>
<dbReference type="Gene3D" id="3.90.1680.10">
    <property type="entry name" value="SOS response associated peptidase-like"/>
    <property type="match status" value="1"/>
</dbReference>
<name>A0A8J3GF58_9BACT</name>
<evidence type="ECO:0000256" key="6">
    <source>
        <dbReference type="ARBA" id="ARBA00023125"/>
    </source>
</evidence>
<evidence type="ECO:0000256" key="7">
    <source>
        <dbReference type="ARBA" id="ARBA00023239"/>
    </source>
</evidence>
<dbReference type="EMBL" id="BMXG01000020">
    <property type="protein sequence ID" value="GHC09036.1"/>
    <property type="molecule type" value="Genomic_DNA"/>
</dbReference>
<dbReference type="PANTHER" id="PTHR13604">
    <property type="entry name" value="DC12-RELATED"/>
    <property type="match status" value="1"/>
</dbReference>
<evidence type="ECO:0000313" key="10">
    <source>
        <dbReference type="Proteomes" id="UP000642829"/>
    </source>
</evidence>
<sequence length="211" mass="23875">MKARYNIAPTQPIAAVRANENSGNRELAIFSWGLVPFWAKEPSIAHQLLNARSETAAVKPAFRGPMRHHRCLIPADGFYEWKAIGGQKQPYYIRRPDHEPFYFAGLFDHWGSPDGSEIESATILTTAANDFMTPIHKRMPVIIPESQYDRWLDPKVQQPAKLADLLRPAPEDFFIRKPVTPLVNSVRNDMPECIMPTVEPPSPPNQLGFGF</sequence>
<evidence type="ECO:0000256" key="5">
    <source>
        <dbReference type="ARBA" id="ARBA00023124"/>
    </source>
</evidence>
<dbReference type="EC" id="3.4.-.-" evidence="8"/>
<dbReference type="GO" id="GO:0008233">
    <property type="term" value="F:peptidase activity"/>
    <property type="evidence" value="ECO:0007669"/>
    <property type="project" value="UniProtKB-KW"/>
</dbReference>
<dbReference type="AlphaFoldDB" id="A0A8J3GF58"/>
<organism evidence="9 10">
    <name type="scientific">Cerasicoccus arenae</name>
    <dbReference type="NCBI Taxonomy" id="424488"/>
    <lineage>
        <taxon>Bacteria</taxon>
        <taxon>Pseudomonadati</taxon>
        <taxon>Verrucomicrobiota</taxon>
        <taxon>Opitutia</taxon>
        <taxon>Puniceicoccales</taxon>
        <taxon>Cerasicoccaceae</taxon>
        <taxon>Cerasicoccus</taxon>
    </lineage>
</organism>
<keyword evidence="5" id="KW-0190">Covalent protein-DNA linkage</keyword>
<dbReference type="PANTHER" id="PTHR13604:SF0">
    <property type="entry name" value="ABASIC SITE PROCESSING PROTEIN HMCES"/>
    <property type="match status" value="1"/>
</dbReference>
<dbReference type="GO" id="GO:0106300">
    <property type="term" value="P:protein-DNA covalent cross-linking repair"/>
    <property type="evidence" value="ECO:0007669"/>
    <property type="project" value="InterPro"/>
</dbReference>
<proteinExistence type="inferred from homology"/>
<dbReference type="GO" id="GO:0003697">
    <property type="term" value="F:single-stranded DNA binding"/>
    <property type="evidence" value="ECO:0007669"/>
    <property type="project" value="InterPro"/>
</dbReference>
<dbReference type="SUPFAM" id="SSF143081">
    <property type="entry name" value="BB1717-like"/>
    <property type="match status" value="1"/>
</dbReference>
<comment type="similarity">
    <text evidence="1 8">Belongs to the SOS response-associated peptidase family.</text>
</comment>
<evidence type="ECO:0000256" key="4">
    <source>
        <dbReference type="ARBA" id="ARBA00022801"/>
    </source>
</evidence>
<dbReference type="GO" id="GO:0016829">
    <property type="term" value="F:lyase activity"/>
    <property type="evidence" value="ECO:0007669"/>
    <property type="project" value="UniProtKB-KW"/>
</dbReference>
<keyword evidence="7" id="KW-0456">Lyase</keyword>
<evidence type="ECO:0000256" key="8">
    <source>
        <dbReference type="RuleBase" id="RU364100"/>
    </source>
</evidence>
<dbReference type="InterPro" id="IPR003738">
    <property type="entry name" value="SRAP"/>
</dbReference>
<reference evidence="9" key="1">
    <citation type="journal article" date="2014" name="Int. J. Syst. Evol. Microbiol.">
        <title>Complete genome sequence of Corynebacterium casei LMG S-19264T (=DSM 44701T), isolated from a smear-ripened cheese.</title>
        <authorList>
            <consortium name="US DOE Joint Genome Institute (JGI-PGF)"/>
            <person name="Walter F."/>
            <person name="Albersmeier A."/>
            <person name="Kalinowski J."/>
            <person name="Ruckert C."/>
        </authorList>
    </citation>
    <scope>NUCLEOTIDE SEQUENCE</scope>
    <source>
        <strain evidence="9">KCTC 12870</strain>
    </source>
</reference>
<keyword evidence="2 8" id="KW-0645">Protease</keyword>
<dbReference type="Pfam" id="PF02586">
    <property type="entry name" value="SRAP"/>
    <property type="match status" value="1"/>
</dbReference>
<dbReference type="GO" id="GO:0006508">
    <property type="term" value="P:proteolysis"/>
    <property type="evidence" value="ECO:0007669"/>
    <property type="project" value="UniProtKB-KW"/>
</dbReference>
<keyword evidence="6" id="KW-0238">DNA-binding</keyword>
<keyword evidence="10" id="KW-1185">Reference proteome</keyword>
<dbReference type="Proteomes" id="UP000642829">
    <property type="component" value="Unassembled WGS sequence"/>
</dbReference>
<evidence type="ECO:0000256" key="2">
    <source>
        <dbReference type="ARBA" id="ARBA00022670"/>
    </source>
</evidence>